<dbReference type="Pfam" id="PF01128">
    <property type="entry name" value="IspD"/>
    <property type="match status" value="1"/>
</dbReference>
<keyword evidence="5" id="KW-1185">Reference proteome</keyword>
<comment type="similarity">
    <text evidence="3">Belongs to the IspD/TarI cytidylyltransferase family. IspD subfamily.</text>
</comment>
<sequence>MLPPDARLFGLIPAAGHGSRMGAALPKQYLVLQGRTVAEHTVSRLLACERLVRLVVVVAPDDRRWPELPVATAPRVSTVPGGATRAESVLAGLQALTDAADDDWVLVHDMARPCLRLADIEKLLQACGPQGAILALPVADTIKQADAAGQISATLPRSEIWRALTPQLFPIGALRHALEQALSKSQAITDEASALELIGWRPTLVEGHADNIKVTWPADLPLAGFFLQQQHQQQQESECWQPSV</sequence>
<evidence type="ECO:0000256" key="2">
    <source>
        <dbReference type="ARBA" id="ARBA00022695"/>
    </source>
</evidence>
<feature type="site" description="Positions MEP for the nucleophilic attack" evidence="3">
    <location>
        <position position="213"/>
    </location>
</feature>
<dbReference type="EMBL" id="JALKII010000004">
    <property type="protein sequence ID" value="MCK0537637.1"/>
    <property type="molecule type" value="Genomic_DNA"/>
</dbReference>
<dbReference type="RefSeq" id="WP_246951427.1">
    <property type="nucleotide sequence ID" value="NZ_JALKII010000004.1"/>
</dbReference>
<dbReference type="InterPro" id="IPR029044">
    <property type="entry name" value="Nucleotide-diphossugar_trans"/>
</dbReference>
<feature type="site" description="Transition state stabilizer" evidence="3">
    <location>
        <position position="27"/>
    </location>
</feature>
<dbReference type="GO" id="GO:0050518">
    <property type="term" value="F:2-C-methyl-D-erythritol 4-phosphate cytidylyltransferase activity"/>
    <property type="evidence" value="ECO:0007669"/>
    <property type="project" value="UniProtKB-EC"/>
</dbReference>
<evidence type="ECO:0000313" key="5">
    <source>
        <dbReference type="Proteomes" id="UP001165524"/>
    </source>
</evidence>
<reference evidence="4" key="1">
    <citation type="submission" date="2022-04" db="EMBL/GenBank/DDBJ databases">
        <title>Alcanivorax sp. CY1518 draft genome sequence.</title>
        <authorList>
            <person name="Zhao G."/>
            <person name="An M."/>
        </authorList>
    </citation>
    <scope>NUCLEOTIDE SEQUENCE</scope>
    <source>
        <strain evidence="4">CY1518</strain>
    </source>
</reference>
<dbReference type="PANTHER" id="PTHR32125:SF4">
    <property type="entry name" value="2-C-METHYL-D-ERYTHRITOL 4-PHOSPHATE CYTIDYLYLTRANSFERASE, CHLOROPLASTIC"/>
    <property type="match status" value="1"/>
</dbReference>
<accession>A0ABT0E730</accession>
<protein>
    <recommendedName>
        <fullName evidence="3">2-C-methyl-D-erythritol 4-phosphate cytidylyltransferase</fullName>
        <ecNumber evidence="3">2.7.7.60</ecNumber>
    </recommendedName>
    <alternativeName>
        <fullName evidence="3">4-diphosphocytidyl-2C-methyl-D-erythritol synthase</fullName>
    </alternativeName>
    <alternativeName>
        <fullName evidence="3">MEP cytidylyltransferase</fullName>
        <shortName evidence="3">MCT</shortName>
    </alternativeName>
</protein>
<comment type="caution">
    <text evidence="4">The sequence shown here is derived from an EMBL/GenBank/DDBJ whole genome shotgun (WGS) entry which is preliminary data.</text>
</comment>
<feature type="site" description="Positions MEP for the nucleophilic attack" evidence="3">
    <location>
        <position position="157"/>
    </location>
</feature>
<gene>
    <name evidence="3 4" type="primary">ispD</name>
    <name evidence="4" type="ORF">MU846_07935</name>
</gene>
<name>A0ABT0E730_9GAMM</name>
<dbReference type="Gene3D" id="3.90.550.10">
    <property type="entry name" value="Spore Coat Polysaccharide Biosynthesis Protein SpsA, Chain A"/>
    <property type="match status" value="1"/>
</dbReference>
<keyword evidence="2 3" id="KW-0548">Nucleotidyltransferase</keyword>
<dbReference type="InterPro" id="IPR034683">
    <property type="entry name" value="IspD/TarI"/>
</dbReference>
<dbReference type="NCBIfam" id="TIGR00453">
    <property type="entry name" value="ispD"/>
    <property type="match status" value="1"/>
</dbReference>
<dbReference type="PANTHER" id="PTHR32125">
    <property type="entry name" value="2-C-METHYL-D-ERYTHRITOL 4-PHOSPHATE CYTIDYLYLTRANSFERASE, CHLOROPLASTIC"/>
    <property type="match status" value="1"/>
</dbReference>
<proteinExistence type="inferred from homology"/>
<comment type="catalytic activity">
    <reaction evidence="3">
        <text>2-C-methyl-D-erythritol 4-phosphate + CTP + H(+) = 4-CDP-2-C-methyl-D-erythritol + diphosphate</text>
        <dbReference type="Rhea" id="RHEA:13429"/>
        <dbReference type="ChEBI" id="CHEBI:15378"/>
        <dbReference type="ChEBI" id="CHEBI:33019"/>
        <dbReference type="ChEBI" id="CHEBI:37563"/>
        <dbReference type="ChEBI" id="CHEBI:57823"/>
        <dbReference type="ChEBI" id="CHEBI:58262"/>
        <dbReference type="EC" id="2.7.7.60"/>
    </reaction>
</comment>
<dbReference type="HAMAP" id="MF_00108">
    <property type="entry name" value="IspD"/>
    <property type="match status" value="1"/>
</dbReference>
<dbReference type="Proteomes" id="UP001165524">
    <property type="component" value="Unassembled WGS sequence"/>
</dbReference>
<dbReference type="InterPro" id="IPR001228">
    <property type="entry name" value="IspD"/>
</dbReference>
<dbReference type="CDD" id="cd02516">
    <property type="entry name" value="CDP-ME_synthetase"/>
    <property type="match status" value="1"/>
</dbReference>
<keyword evidence="1 3" id="KW-0808">Transferase</keyword>
<dbReference type="EC" id="2.7.7.60" evidence="3"/>
<feature type="site" description="Transition state stabilizer" evidence="3">
    <location>
        <position position="20"/>
    </location>
</feature>
<dbReference type="SUPFAM" id="SSF53448">
    <property type="entry name" value="Nucleotide-diphospho-sugar transferases"/>
    <property type="match status" value="1"/>
</dbReference>
<evidence type="ECO:0000256" key="1">
    <source>
        <dbReference type="ARBA" id="ARBA00022679"/>
    </source>
</evidence>
<evidence type="ECO:0000313" key="4">
    <source>
        <dbReference type="EMBL" id="MCK0537637.1"/>
    </source>
</evidence>
<dbReference type="InterPro" id="IPR050088">
    <property type="entry name" value="IspD/TarI_cytidylyltransf_bact"/>
</dbReference>
<evidence type="ECO:0000256" key="3">
    <source>
        <dbReference type="HAMAP-Rule" id="MF_00108"/>
    </source>
</evidence>
<organism evidence="4 5">
    <name type="scientific">Alcanivorax quisquiliarum</name>
    <dbReference type="NCBI Taxonomy" id="2933565"/>
    <lineage>
        <taxon>Bacteria</taxon>
        <taxon>Pseudomonadati</taxon>
        <taxon>Pseudomonadota</taxon>
        <taxon>Gammaproteobacteria</taxon>
        <taxon>Oceanospirillales</taxon>
        <taxon>Alcanivoracaceae</taxon>
        <taxon>Alcanivorax</taxon>
    </lineage>
</organism>
<comment type="function">
    <text evidence="3">Catalyzes the formation of 4-diphosphocytidyl-2-C-methyl-D-erythritol from CTP and 2-C-methyl-D-erythritol 4-phosphate (MEP).</text>
</comment>
<keyword evidence="3" id="KW-0414">Isoprene biosynthesis</keyword>
<comment type="pathway">
    <text evidence="3">Isoprenoid biosynthesis; isopentenyl diphosphate biosynthesis via DXP pathway; isopentenyl diphosphate from 1-deoxy-D-xylulose 5-phosphate: step 2/6.</text>
</comment>